<feature type="domain" description="DUF1232" evidence="5">
    <location>
        <begin position="129"/>
        <end position="164"/>
    </location>
</feature>
<name>A0A2C9EL64_PSEPH</name>
<evidence type="ECO:0000256" key="2">
    <source>
        <dbReference type="ARBA" id="ARBA00022692"/>
    </source>
</evidence>
<evidence type="ECO:0000256" key="3">
    <source>
        <dbReference type="ARBA" id="ARBA00022989"/>
    </source>
</evidence>
<dbReference type="EMBL" id="CP003190">
    <property type="protein sequence ID" value="AGL84397.1"/>
    <property type="molecule type" value="Genomic_DNA"/>
</dbReference>
<dbReference type="eggNOG" id="COG3339">
    <property type="taxonomic scope" value="Bacteria"/>
</dbReference>
<dbReference type="KEGG" id="pprc:PFLCHA0_c26260"/>
<sequence>MPLDPFASRLLQHRVRPTRRSWLASEGVLTGAPVLKQDSRRLVRPFRRQAGSYAENDRGNIGLCRSSARGATMTWTHVPQECAMSTAQSLELCFWRKIGRYASRIGRALIQKALWLYYAAQRPQTPIWAKTTIYAALGYFVLPLDIIPDLLPGAGYVDDLGLLTGSVVTVAAHINAEVREQASARLADWFGSESQ</sequence>
<evidence type="ECO:0000256" key="4">
    <source>
        <dbReference type="ARBA" id="ARBA00023136"/>
    </source>
</evidence>
<dbReference type="Proteomes" id="UP000013940">
    <property type="component" value="Chromosome"/>
</dbReference>
<evidence type="ECO:0000313" key="7">
    <source>
        <dbReference type="Proteomes" id="UP000013940"/>
    </source>
</evidence>
<keyword evidence="2" id="KW-0812">Transmembrane</keyword>
<dbReference type="InterPro" id="IPR010652">
    <property type="entry name" value="DUF1232"/>
</dbReference>
<evidence type="ECO:0000259" key="5">
    <source>
        <dbReference type="Pfam" id="PF06803"/>
    </source>
</evidence>
<dbReference type="AlphaFoldDB" id="A0A2C9EL64"/>
<dbReference type="HOGENOM" id="CLU_1487832_0_0_6"/>
<keyword evidence="3" id="KW-1133">Transmembrane helix</keyword>
<dbReference type="GO" id="GO:0012505">
    <property type="term" value="C:endomembrane system"/>
    <property type="evidence" value="ECO:0007669"/>
    <property type="project" value="UniProtKB-SubCell"/>
</dbReference>
<keyword evidence="4" id="KW-0472">Membrane</keyword>
<comment type="subcellular location">
    <subcellularLocation>
        <location evidence="1">Endomembrane system</location>
        <topology evidence="1">Multi-pass membrane protein</topology>
    </subcellularLocation>
</comment>
<evidence type="ECO:0000256" key="1">
    <source>
        <dbReference type="ARBA" id="ARBA00004127"/>
    </source>
</evidence>
<reference evidence="7" key="1">
    <citation type="journal article" date="2014" name="Genome Announc.">
        <title>Full-genome sequence of the plant growth-promoting bacterium Pseudomonas protegens CHA0.</title>
        <authorList>
            <person name="Jousset A."/>
            <person name="Schuldes J."/>
            <person name="Keel C."/>
            <person name="Maurhofer M."/>
            <person name="Daniel R."/>
            <person name="Scheu S."/>
            <person name="Thuermer A."/>
        </authorList>
    </citation>
    <scope>NUCLEOTIDE SEQUENCE [LARGE SCALE GENOMIC DNA]</scope>
    <source>
        <strain evidence="7">DSM 19095 / LMG 27888 / CFBP 6595 / CHA0</strain>
    </source>
</reference>
<accession>A0A2C9EL64</accession>
<proteinExistence type="predicted"/>
<organism evidence="6 7">
    <name type="scientific">Pseudomonas protegens (strain DSM 19095 / LMG 27888 / CFBP 6595 / CHA0)</name>
    <dbReference type="NCBI Taxonomy" id="1124983"/>
    <lineage>
        <taxon>Bacteria</taxon>
        <taxon>Pseudomonadati</taxon>
        <taxon>Pseudomonadota</taxon>
        <taxon>Gammaproteobacteria</taxon>
        <taxon>Pseudomonadales</taxon>
        <taxon>Pseudomonadaceae</taxon>
        <taxon>Pseudomonas</taxon>
    </lineage>
</organism>
<dbReference type="Pfam" id="PF06803">
    <property type="entry name" value="DUF1232"/>
    <property type="match status" value="1"/>
</dbReference>
<gene>
    <name evidence="6" type="ORF">PFLCHA0_c26260</name>
</gene>
<evidence type="ECO:0000313" key="6">
    <source>
        <dbReference type="EMBL" id="AGL84397.1"/>
    </source>
</evidence>
<protein>
    <recommendedName>
        <fullName evidence="5">DUF1232 domain-containing protein</fullName>
    </recommendedName>
</protein>